<evidence type="ECO:0000313" key="6">
    <source>
        <dbReference type="EMBL" id="MBB4286329.1"/>
    </source>
</evidence>
<feature type="DNA-binding region" description="H-T-H motif" evidence="4">
    <location>
        <begin position="29"/>
        <end position="48"/>
    </location>
</feature>
<dbReference type="InterPro" id="IPR001647">
    <property type="entry name" value="HTH_TetR"/>
</dbReference>
<dbReference type="Gene3D" id="1.10.10.60">
    <property type="entry name" value="Homeodomain-like"/>
    <property type="match status" value="1"/>
</dbReference>
<evidence type="ECO:0000256" key="4">
    <source>
        <dbReference type="PROSITE-ProRule" id="PRU00335"/>
    </source>
</evidence>
<evidence type="ECO:0000256" key="3">
    <source>
        <dbReference type="ARBA" id="ARBA00023163"/>
    </source>
</evidence>
<sequence length="192" mass="21157">MARPRGFDTDAVLDRAMDAFWRQGYGNTSLPDLLDVMGISRSSFYETFGGKRALFEASLRRYEARVTSRIMRALEQPGPIRTVMERLLADMVTRTLAGEGRGCMMCNTAVELAPHDPDLRAWLAGSFEGVERALAVRLAQARDAGELAADADPVALARTFVALFNGLRVIAKARPERAVLDDIARSALRLLD</sequence>
<evidence type="ECO:0000313" key="7">
    <source>
        <dbReference type="Proteomes" id="UP000555728"/>
    </source>
</evidence>
<dbReference type="PANTHER" id="PTHR47506">
    <property type="entry name" value="TRANSCRIPTIONAL REGULATORY PROTEIN"/>
    <property type="match status" value="1"/>
</dbReference>
<dbReference type="Gene3D" id="1.10.357.10">
    <property type="entry name" value="Tetracycline Repressor, domain 2"/>
    <property type="match status" value="1"/>
</dbReference>
<dbReference type="InterPro" id="IPR009057">
    <property type="entry name" value="Homeodomain-like_sf"/>
</dbReference>
<feature type="domain" description="HTH tetR-type" evidence="5">
    <location>
        <begin position="6"/>
        <end position="66"/>
    </location>
</feature>
<keyword evidence="2 4" id="KW-0238">DNA-binding</keyword>
<keyword evidence="1" id="KW-0805">Transcription regulation</keyword>
<dbReference type="Pfam" id="PF00440">
    <property type="entry name" value="TetR_N"/>
    <property type="match status" value="1"/>
</dbReference>
<name>A0A7W6S164_9PROT</name>
<proteinExistence type="predicted"/>
<keyword evidence="7" id="KW-1185">Reference proteome</keyword>
<dbReference type="PROSITE" id="PS50977">
    <property type="entry name" value="HTH_TETR_2"/>
    <property type="match status" value="1"/>
</dbReference>
<keyword evidence="3" id="KW-0804">Transcription</keyword>
<dbReference type="GO" id="GO:0003677">
    <property type="term" value="F:DNA binding"/>
    <property type="evidence" value="ECO:0007669"/>
    <property type="project" value="UniProtKB-UniRule"/>
</dbReference>
<evidence type="ECO:0000256" key="2">
    <source>
        <dbReference type="ARBA" id="ARBA00023125"/>
    </source>
</evidence>
<dbReference type="SUPFAM" id="SSF46689">
    <property type="entry name" value="Homeodomain-like"/>
    <property type="match status" value="1"/>
</dbReference>
<evidence type="ECO:0000256" key="1">
    <source>
        <dbReference type="ARBA" id="ARBA00023015"/>
    </source>
</evidence>
<accession>A0A7W6S164</accession>
<protein>
    <submittedName>
        <fullName evidence="6">TetR/AcrR family transcriptional repressor of nem operon</fullName>
    </submittedName>
</protein>
<dbReference type="Pfam" id="PF16925">
    <property type="entry name" value="TetR_C_13"/>
    <property type="match status" value="1"/>
</dbReference>
<dbReference type="PANTHER" id="PTHR47506:SF1">
    <property type="entry name" value="HTH-TYPE TRANSCRIPTIONAL REGULATOR YJDC"/>
    <property type="match status" value="1"/>
</dbReference>
<comment type="caution">
    <text evidence="6">The sequence shown here is derived from an EMBL/GenBank/DDBJ whole genome shotgun (WGS) entry which is preliminary data.</text>
</comment>
<dbReference type="SUPFAM" id="SSF48498">
    <property type="entry name" value="Tetracyclin repressor-like, C-terminal domain"/>
    <property type="match status" value="1"/>
</dbReference>
<dbReference type="InterPro" id="IPR011075">
    <property type="entry name" value="TetR_C"/>
</dbReference>
<gene>
    <name evidence="6" type="ORF">GGD88_002058</name>
</gene>
<organism evidence="6 7">
    <name type="scientific">Roseospira goensis</name>
    <dbReference type="NCBI Taxonomy" id="391922"/>
    <lineage>
        <taxon>Bacteria</taxon>
        <taxon>Pseudomonadati</taxon>
        <taxon>Pseudomonadota</taxon>
        <taxon>Alphaproteobacteria</taxon>
        <taxon>Rhodospirillales</taxon>
        <taxon>Rhodospirillaceae</taxon>
        <taxon>Roseospira</taxon>
    </lineage>
</organism>
<dbReference type="RefSeq" id="WP_184435089.1">
    <property type="nucleotide sequence ID" value="NZ_JACIGI010000015.1"/>
</dbReference>
<dbReference type="EMBL" id="JACIGI010000015">
    <property type="protein sequence ID" value="MBB4286329.1"/>
    <property type="molecule type" value="Genomic_DNA"/>
</dbReference>
<evidence type="ECO:0000259" key="5">
    <source>
        <dbReference type="PROSITE" id="PS50977"/>
    </source>
</evidence>
<reference evidence="6 7" key="1">
    <citation type="submission" date="2020-08" db="EMBL/GenBank/DDBJ databases">
        <title>Genome sequencing of Purple Non-Sulfur Bacteria from various extreme environments.</title>
        <authorList>
            <person name="Mayer M."/>
        </authorList>
    </citation>
    <scope>NUCLEOTIDE SEQUENCE [LARGE SCALE GENOMIC DNA]</scope>
    <source>
        <strain evidence="6 7">JA135</strain>
    </source>
</reference>
<dbReference type="AlphaFoldDB" id="A0A7W6S164"/>
<dbReference type="InterPro" id="IPR036271">
    <property type="entry name" value="Tet_transcr_reg_TetR-rel_C_sf"/>
</dbReference>
<dbReference type="Proteomes" id="UP000555728">
    <property type="component" value="Unassembled WGS sequence"/>
</dbReference>